<evidence type="ECO:0000256" key="5">
    <source>
        <dbReference type="ARBA" id="ARBA00022723"/>
    </source>
</evidence>
<sequence>MRFSSTLSAFVASLSLVAGWPDQIRSYPGTQRGEDIDILTPQVSTTKPQEWVDSLTRFHNRDYRSSYGSEAGDWLLQKIKDVTKPNLSIKTKVFKHTYNQPSFIVRIPAKPRDGKISERIVVASTYYDSTAGNKDARAPGAVDNASTVAALLEALRVLSQAKYEAQNNIEFHFYGGSKGGRLGSKDVMAKYIEEKKDIIAFLHQAKIGYSRTDEINVYNDFSDPALVKYITEIAAKYAGKVFSYGYCGMRCNDHVSAHEKGYPAAYVTGELFSRGYFDTPGDTFAEVDFDAVKRHARFTIAYLAEAGNF</sequence>
<comment type="similarity">
    <text evidence="10">Belongs to the peptidase M28 family. M28E subfamily.</text>
</comment>
<evidence type="ECO:0000313" key="13">
    <source>
        <dbReference type="EMBL" id="KAK2626358.1"/>
    </source>
</evidence>
<reference evidence="13" key="1">
    <citation type="submission" date="2023-06" db="EMBL/GenBank/DDBJ databases">
        <title>Draft genome of Marssonina rosae.</title>
        <authorList>
            <person name="Cheng Q."/>
        </authorList>
    </citation>
    <scope>NUCLEOTIDE SEQUENCE</scope>
    <source>
        <strain evidence="13">R4</strain>
    </source>
</reference>
<evidence type="ECO:0000259" key="12">
    <source>
        <dbReference type="Pfam" id="PF04389"/>
    </source>
</evidence>
<dbReference type="GO" id="GO:0004177">
    <property type="term" value="F:aminopeptidase activity"/>
    <property type="evidence" value="ECO:0007669"/>
    <property type="project" value="UniProtKB-KW"/>
</dbReference>
<dbReference type="InterPro" id="IPR007484">
    <property type="entry name" value="Peptidase_M28"/>
</dbReference>
<evidence type="ECO:0000256" key="7">
    <source>
        <dbReference type="ARBA" id="ARBA00022801"/>
    </source>
</evidence>
<feature type="domain" description="Peptidase M28" evidence="12">
    <location>
        <begin position="117"/>
        <end position="301"/>
    </location>
</feature>
<keyword evidence="6 11" id="KW-0732">Signal</keyword>
<keyword evidence="3" id="KW-0031">Aminopeptidase</keyword>
<proteinExistence type="inferred from homology"/>
<dbReference type="SUPFAM" id="SSF53187">
    <property type="entry name" value="Zn-dependent exopeptidases"/>
    <property type="match status" value="1"/>
</dbReference>
<dbReference type="EC" id="3.4.-.-" evidence="11"/>
<evidence type="ECO:0000313" key="14">
    <source>
        <dbReference type="Proteomes" id="UP001285354"/>
    </source>
</evidence>
<keyword evidence="9" id="KW-1015">Disulfide bond</keyword>
<gene>
    <name evidence="13" type="ORF">QTJ16_004620</name>
</gene>
<dbReference type="GO" id="GO:0008235">
    <property type="term" value="F:metalloexopeptidase activity"/>
    <property type="evidence" value="ECO:0007669"/>
    <property type="project" value="InterPro"/>
</dbReference>
<dbReference type="Gene3D" id="3.40.630.10">
    <property type="entry name" value="Zn peptidases"/>
    <property type="match status" value="1"/>
</dbReference>
<dbReference type="Pfam" id="PF04389">
    <property type="entry name" value="Peptidase_M28"/>
    <property type="match status" value="1"/>
</dbReference>
<protein>
    <recommendedName>
        <fullName evidence="11">Peptide hydrolase</fullName>
        <ecNumber evidence="11">3.4.-.-</ecNumber>
    </recommendedName>
</protein>
<dbReference type="AlphaFoldDB" id="A0AAD9WDP6"/>
<accession>A0AAD9WDP6</accession>
<evidence type="ECO:0000256" key="4">
    <source>
        <dbReference type="ARBA" id="ARBA00022670"/>
    </source>
</evidence>
<evidence type="ECO:0000256" key="8">
    <source>
        <dbReference type="ARBA" id="ARBA00022833"/>
    </source>
</evidence>
<evidence type="ECO:0000256" key="10">
    <source>
        <dbReference type="ARBA" id="ARBA00043962"/>
    </source>
</evidence>
<dbReference type="PANTHER" id="PTHR12147:SF56">
    <property type="entry name" value="AMINOPEPTIDASE YDR415C-RELATED"/>
    <property type="match status" value="1"/>
</dbReference>
<keyword evidence="14" id="KW-1185">Reference proteome</keyword>
<name>A0AAD9WDP6_9HELO</name>
<dbReference type="InterPro" id="IPR045175">
    <property type="entry name" value="M28_fam"/>
</dbReference>
<comment type="caution">
    <text evidence="13">The sequence shown here is derived from an EMBL/GenBank/DDBJ whole genome shotgun (WGS) entry which is preliminary data.</text>
</comment>
<evidence type="ECO:0000256" key="3">
    <source>
        <dbReference type="ARBA" id="ARBA00022438"/>
    </source>
</evidence>
<keyword evidence="7 11" id="KW-0378">Hydrolase</keyword>
<keyword evidence="5 11" id="KW-0479">Metal-binding</keyword>
<evidence type="ECO:0000256" key="6">
    <source>
        <dbReference type="ARBA" id="ARBA00022729"/>
    </source>
</evidence>
<evidence type="ECO:0000256" key="1">
    <source>
        <dbReference type="ARBA" id="ARBA00001947"/>
    </source>
</evidence>
<dbReference type="Proteomes" id="UP001285354">
    <property type="component" value="Unassembled WGS sequence"/>
</dbReference>
<organism evidence="13 14">
    <name type="scientific">Diplocarpon rosae</name>
    <dbReference type="NCBI Taxonomy" id="946125"/>
    <lineage>
        <taxon>Eukaryota</taxon>
        <taxon>Fungi</taxon>
        <taxon>Dikarya</taxon>
        <taxon>Ascomycota</taxon>
        <taxon>Pezizomycotina</taxon>
        <taxon>Leotiomycetes</taxon>
        <taxon>Helotiales</taxon>
        <taxon>Drepanopezizaceae</taxon>
        <taxon>Diplocarpon</taxon>
    </lineage>
</organism>
<evidence type="ECO:0000256" key="9">
    <source>
        <dbReference type="ARBA" id="ARBA00023157"/>
    </source>
</evidence>
<evidence type="ECO:0000256" key="2">
    <source>
        <dbReference type="ARBA" id="ARBA00011245"/>
    </source>
</evidence>
<feature type="chain" id="PRO_5041782958" description="Peptide hydrolase" evidence="11">
    <location>
        <begin position="20"/>
        <end position="309"/>
    </location>
</feature>
<keyword evidence="8 11" id="KW-0862">Zinc</keyword>
<feature type="signal peptide" evidence="11">
    <location>
        <begin position="1"/>
        <end position="19"/>
    </location>
</feature>
<comment type="subunit">
    <text evidence="2">Monomer.</text>
</comment>
<dbReference type="EMBL" id="JAUBYV010000006">
    <property type="protein sequence ID" value="KAK2626358.1"/>
    <property type="molecule type" value="Genomic_DNA"/>
</dbReference>
<dbReference type="GO" id="GO:0006508">
    <property type="term" value="P:proteolysis"/>
    <property type="evidence" value="ECO:0007669"/>
    <property type="project" value="UniProtKB-KW"/>
</dbReference>
<keyword evidence="4 11" id="KW-0645">Protease</keyword>
<dbReference type="PANTHER" id="PTHR12147">
    <property type="entry name" value="METALLOPEPTIDASE M28 FAMILY MEMBER"/>
    <property type="match status" value="1"/>
</dbReference>
<evidence type="ECO:0000256" key="11">
    <source>
        <dbReference type="RuleBase" id="RU361240"/>
    </source>
</evidence>
<comment type="cofactor">
    <cofactor evidence="1">
        <name>Zn(2+)</name>
        <dbReference type="ChEBI" id="CHEBI:29105"/>
    </cofactor>
</comment>
<dbReference type="GO" id="GO:0046872">
    <property type="term" value="F:metal ion binding"/>
    <property type="evidence" value="ECO:0007669"/>
    <property type="project" value="UniProtKB-KW"/>
</dbReference>